<dbReference type="EMBL" id="UINC01123723">
    <property type="protein sequence ID" value="SVD00385.1"/>
    <property type="molecule type" value="Genomic_DNA"/>
</dbReference>
<evidence type="ECO:0000313" key="1">
    <source>
        <dbReference type="EMBL" id="SVD00385.1"/>
    </source>
</evidence>
<dbReference type="AlphaFoldDB" id="A0A382RTB4"/>
<gene>
    <name evidence="1" type="ORF">METZ01_LOCUS353239</name>
</gene>
<proteinExistence type="predicted"/>
<reference evidence="1" key="1">
    <citation type="submission" date="2018-05" db="EMBL/GenBank/DDBJ databases">
        <authorList>
            <person name="Lanie J.A."/>
            <person name="Ng W.-L."/>
            <person name="Kazmierczak K.M."/>
            <person name="Andrzejewski T.M."/>
            <person name="Davidsen T.M."/>
            <person name="Wayne K.J."/>
            <person name="Tettelin H."/>
            <person name="Glass J.I."/>
            <person name="Rusch D."/>
            <person name="Podicherti R."/>
            <person name="Tsui H.-C.T."/>
            <person name="Winkler M.E."/>
        </authorList>
    </citation>
    <scope>NUCLEOTIDE SEQUENCE</scope>
</reference>
<accession>A0A382RTB4</accession>
<sequence length="21" mass="2324">KKEEMNMGILVECPECKIGTA</sequence>
<feature type="non-terminal residue" evidence="1">
    <location>
        <position position="1"/>
    </location>
</feature>
<organism evidence="1">
    <name type="scientific">marine metagenome</name>
    <dbReference type="NCBI Taxonomy" id="408172"/>
    <lineage>
        <taxon>unclassified sequences</taxon>
        <taxon>metagenomes</taxon>
        <taxon>ecological metagenomes</taxon>
    </lineage>
</organism>
<protein>
    <submittedName>
        <fullName evidence="1">Uncharacterized protein</fullName>
    </submittedName>
</protein>
<name>A0A382RTB4_9ZZZZ</name>